<protein>
    <submittedName>
        <fullName evidence="7">Uncharacterized protein</fullName>
    </submittedName>
</protein>
<reference evidence="7" key="1">
    <citation type="journal article" date="2023" name="G3 (Bethesda)">
        <title>A reference genome for the long-term kleptoplast-retaining sea slug Elysia crispata morphotype clarki.</title>
        <authorList>
            <person name="Eastman K.E."/>
            <person name="Pendleton A.L."/>
            <person name="Shaikh M.A."/>
            <person name="Suttiyut T."/>
            <person name="Ogas R."/>
            <person name="Tomko P."/>
            <person name="Gavelis G."/>
            <person name="Widhalm J.R."/>
            <person name="Wisecaver J.H."/>
        </authorList>
    </citation>
    <scope>NUCLEOTIDE SEQUENCE</scope>
    <source>
        <strain evidence="7">ECLA1</strain>
    </source>
</reference>
<evidence type="ECO:0000256" key="2">
    <source>
        <dbReference type="ARBA" id="ARBA00008197"/>
    </source>
</evidence>
<dbReference type="EMBL" id="JAWDGP010000590">
    <property type="protein sequence ID" value="KAK3799234.1"/>
    <property type="molecule type" value="Genomic_DNA"/>
</dbReference>
<name>A0AAE1B4I5_9GAST</name>
<evidence type="ECO:0000256" key="6">
    <source>
        <dbReference type="SAM" id="Phobius"/>
    </source>
</evidence>
<keyword evidence="6" id="KW-0472">Membrane</keyword>
<dbReference type="AlphaFoldDB" id="A0AAE1B4I5"/>
<dbReference type="Proteomes" id="UP001283361">
    <property type="component" value="Unassembled WGS sequence"/>
</dbReference>
<evidence type="ECO:0000256" key="1">
    <source>
        <dbReference type="ARBA" id="ARBA00004173"/>
    </source>
</evidence>
<evidence type="ECO:0000313" key="7">
    <source>
        <dbReference type="EMBL" id="KAK3799234.1"/>
    </source>
</evidence>
<dbReference type="PANTHER" id="PTHR28163:SF1">
    <property type="entry name" value="PROTEIN PET117 HOMOLOG, MITOCHONDRIAL"/>
    <property type="match status" value="1"/>
</dbReference>
<comment type="similarity">
    <text evidence="2">Belongs to the PET117 family.</text>
</comment>
<keyword evidence="6" id="KW-0812">Transmembrane</keyword>
<proteinExistence type="inferred from homology"/>
<feature type="transmembrane region" description="Helical" evidence="6">
    <location>
        <begin position="6"/>
        <end position="23"/>
    </location>
</feature>
<dbReference type="PANTHER" id="PTHR28163">
    <property type="entry name" value="PROTEIN PET117 HOMOLOG, MITOCHONDRIAL"/>
    <property type="match status" value="1"/>
</dbReference>
<feature type="region of interest" description="Disordered" evidence="5">
    <location>
        <begin position="68"/>
        <end position="87"/>
    </location>
</feature>
<keyword evidence="3" id="KW-0809">Transit peptide</keyword>
<evidence type="ECO:0000256" key="5">
    <source>
        <dbReference type="SAM" id="MobiDB-lite"/>
    </source>
</evidence>
<comment type="subcellular location">
    <subcellularLocation>
        <location evidence="1">Mitochondrion</location>
    </subcellularLocation>
</comment>
<dbReference type="GO" id="GO:0033617">
    <property type="term" value="P:mitochondrial respiratory chain complex IV assembly"/>
    <property type="evidence" value="ECO:0007669"/>
    <property type="project" value="TreeGrafter"/>
</dbReference>
<keyword evidence="6" id="KW-1133">Transmembrane helix</keyword>
<accession>A0AAE1B4I5</accession>
<dbReference type="Pfam" id="PF15786">
    <property type="entry name" value="PET117"/>
    <property type="match status" value="1"/>
</dbReference>
<gene>
    <name evidence="7" type="ORF">RRG08_054361</name>
</gene>
<evidence type="ECO:0000256" key="4">
    <source>
        <dbReference type="ARBA" id="ARBA00023128"/>
    </source>
</evidence>
<evidence type="ECO:0000256" key="3">
    <source>
        <dbReference type="ARBA" id="ARBA00022946"/>
    </source>
</evidence>
<evidence type="ECO:0000313" key="8">
    <source>
        <dbReference type="Proteomes" id="UP001283361"/>
    </source>
</evidence>
<dbReference type="GO" id="GO:0005739">
    <property type="term" value="C:mitochondrion"/>
    <property type="evidence" value="ECO:0007669"/>
    <property type="project" value="UniProtKB-SubCell"/>
</dbReference>
<keyword evidence="8" id="KW-1185">Reference proteome</keyword>
<sequence length="87" mass="10186">MSKTAWLTLCASGVFTCGVVYYVHTSQAKDRERLREGVIIDIERQQQKKRQNVRQLALQSDLTKILREQQKQYDEDDRRQRENGSGS</sequence>
<keyword evidence="4" id="KW-0496">Mitochondrion</keyword>
<organism evidence="7 8">
    <name type="scientific">Elysia crispata</name>
    <name type="common">lettuce slug</name>
    <dbReference type="NCBI Taxonomy" id="231223"/>
    <lineage>
        <taxon>Eukaryota</taxon>
        <taxon>Metazoa</taxon>
        <taxon>Spiralia</taxon>
        <taxon>Lophotrochozoa</taxon>
        <taxon>Mollusca</taxon>
        <taxon>Gastropoda</taxon>
        <taxon>Heterobranchia</taxon>
        <taxon>Euthyneura</taxon>
        <taxon>Panpulmonata</taxon>
        <taxon>Sacoglossa</taxon>
        <taxon>Placobranchoidea</taxon>
        <taxon>Plakobranchidae</taxon>
        <taxon>Elysia</taxon>
    </lineage>
</organism>
<dbReference type="InterPro" id="IPR031568">
    <property type="entry name" value="Pet117"/>
</dbReference>
<comment type="caution">
    <text evidence="7">The sequence shown here is derived from an EMBL/GenBank/DDBJ whole genome shotgun (WGS) entry which is preliminary data.</text>
</comment>